<dbReference type="EMBL" id="CAJNOI010000094">
    <property type="protein sequence ID" value="CAF1047366.1"/>
    <property type="molecule type" value="Genomic_DNA"/>
</dbReference>
<dbReference type="AlphaFoldDB" id="A0A815XJS9"/>
<evidence type="ECO:0000313" key="10">
    <source>
        <dbReference type="EMBL" id="CAF1416811.1"/>
    </source>
</evidence>
<organism evidence="11 16">
    <name type="scientific">Adineta steineri</name>
    <dbReference type="NCBI Taxonomy" id="433720"/>
    <lineage>
        <taxon>Eukaryota</taxon>
        <taxon>Metazoa</taxon>
        <taxon>Spiralia</taxon>
        <taxon>Gnathifera</taxon>
        <taxon>Rotifera</taxon>
        <taxon>Eurotatoria</taxon>
        <taxon>Bdelloidea</taxon>
        <taxon>Adinetida</taxon>
        <taxon>Adinetidae</taxon>
        <taxon>Adineta</taxon>
    </lineage>
</organism>
<dbReference type="Gene3D" id="1.10.238.10">
    <property type="entry name" value="EF-hand"/>
    <property type="match status" value="1"/>
</dbReference>
<evidence type="ECO:0000313" key="9">
    <source>
        <dbReference type="EMBL" id="CAF1376883.1"/>
    </source>
</evidence>
<dbReference type="EMBL" id="CAJNOE010001367">
    <property type="protein sequence ID" value="CAF1416811.1"/>
    <property type="molecule type" value="Genomic_DNA"/>
</dbReference>
<dbReference type="GO" id="GO:0005509">
    <property type="term" value="F:calcium ion binding"/>
    <property type="evidence" value="ECO:0007669"/>
    <property type="project" value="InterPro"/>
</dbReference>
<dbReference type="Proteomes" id="UP000663868">
    <property type="component" value="Unassembled WGS sequence"/>
</dbReference>
<feature type="chain" id="PRO_5036412488" description="EF-hand domain-containing protein" evidence="5">
    <location>
        <begin position="18"/>
        <end position="164"/>
    </location>
</feature>
<dbReference type="EMBL" id="CAJNON010000766">
    <property type="protein sequence ID" value="CAF1373509.1"/>
    <property type="molecule type" value="Genomic_DNA"/>
</dbReference>
<evidence type="ECO:0000313" key="15">
    <source>
        <dbReference type="EMBL" id="CAF4036019.1"/>
    </source>
</evidence>
<dbReference type="Proteomes" id="UP000663860">
    <property type="component" value="Unassembled WGS sequence"/>
</dbReference>
<keyword evidence="1 5" id="KW-0732">Signal</keyword>
<keyword evidence="2" id="KW-0677">Repeat</keyword>
<feature type="region of interest" description="Disordered" evidence="4">
    <location>
        <begin position="105"/>
        <end position="126"/>
    </location>
</feature>
<dbReference type="InterPro" id="IPR052110">
    <property type="entry name" value="MCFD2-like"/>
</dbReference>
<accession>A0A815XJS9</accession>
<gene>
    <name evidence="7" type="ORF">BJG266_LOCUS18413</name>
    <name evidence="10" type="ORF">IZO911_LOCUS40420</name>
    <name evidence="9" type="ORF">JYZ213_LOCUS36439</name>
    <name evidence="15" type="ORF">KXQ929_LOCUS30598</name>
    <name evidence="13" type="ORF">OKA104_LOCUS2242</name>
    <name evidence="14" type="ORF">OXD698_LOCUS2662</name>
    <name evidence="11" type="ORF">QVE165_LOCUS47686</name>
    <name evidence="12" type="ORF">QVE165_LOCUS47717</name>
    <name evidence="8" type="ORF">VCS650_LOCUS34995</name>
</gene>
<dbReference type="InterPro" id="IPR002048">
    <property type="entry name" value="EF_hand_dom"/>
</dbReference>
<keyword evidence="3" id="KW-0106">Calcium</keyword>
<proteinExistence type="predicted"/>
<dbReference type="SMART" id="SM00054">
    <property type="entry name" value="EFh"/>
    <property type="match status" value="1"/>
</dbReference>
<evidence type="ECO:0000313" key="8">
    <source>
        <dbReference type="EMBL" id="CAF1373509.1"/>
    </source>
</evidence>
<dbReference type="PROSITE" id="PS50222">
    <property type="entry name" value="EF_HAND_2"/>
    <property type="match status" value="2"/>
</dbReference>
<dbReference type="Proteomes" id="UP000663832">
    <property type="component" value="Unassembled WGS sequence"/>
</dbReference>
<dbReference type="Pfam" id="PF13499">
    <property type="entry name" value="EF-hand_7"/>
    <property type="match status" value="1"/>
</dbReference>
<dbReference type="EMBL" id="CAJNOM010000765">
    <property type="protein sequence ID" value="CAF1558411.1"/>
    <property type="molecule type" value="Genomic_DNA"/>
</dbReference>
<dbReference type="EMBL" id="CAJOAZ010000089">
    <property type="protein sequence ID" value="CAF3525590.1"/>
    <property type="molecule type" value="Genomic_DNA"/>
</dbReference>
<evidence type="ECO:0000313" key="13">
    <source>
        <dbReference type="EMBL" id="CAF3514453.1"/>
    </source>
</evidence>
<evidence type="ECO:0000256" key="1">
    <source>
        <dbReference type="ARBA" id="ARBA00022729"/>
    </source>
</evidence>
<evidence type="ECO:0000313" key="14">
    <source>
        <dbReference type="EMBL" id="CAF3525590.1"/>
    </source>
</evidence>
<feature type="signal peptide" evidence="5">
    <location>
        <begin position="1"/>
        <end position="17"/>
    </location>
</feature>
<evidence type="ECO:0000313" key="7">
    <source>
        <dbReference type="EMBL" id="CAF1047366.1"/>
    </source>
</evidence>
<dbReference type="PANTHER" id="PTHR23104:SF1">
    <property type="entry name" value="EF-HAND DOMAIN-CONTAINING PROTEIN"/>
    <property type="match status" value="1"/>
</dbReference>
<evidence type="ECO:0000313" key="16">
    <source>
        <dbReference type="Proteomes" id="UP000663832"/>
    </source>
</evidence>
<dbReference type="EMBL" id="CAJNOM010000767">
    <property type="protein sequence ID" value="CAF1558788.1"/>
    <property type="molecule type" value="Genomic_DNA"/>
</dbReference>
<evidence type="ECO:0000256" key="3">
    <source>
        <dbReference type="ARBA" id="ARBA00022837"/>
    </source>
</evidence>
<feature type="compositionally biased region" description="Low complexity" evidence="4">
    <location>
        <begin position="108"/>
        <end position="118"/>
    </location>
</feature>
<reference evidence="11" key="1">
    <citation type="submission" date="2021-02" db="EMBL/GenBank/DDBJ databases">
        <authorList>
            <person name="Nowell W R."/>
        </authorList>
    </citation>
    <scope>NUCLEOTIDE SEQUENCE</scope>
</reference>
<dbReference type="Proteomes" id="UP000663877">
    <property type="component" value="Unassembled WGS sequence"/>
</dbReference>
<evidence type="ECO:0000256" key="2">
    <source>
        <dbReference type="ARBA" id="ARBA00022737"/>
    </source>
</evidence>
<dbReference type="SUPFAM" id="SSF47473">
    <property type="entry name" value="EF-hand"/>
    <property type="match status" value="1"/>
</dbReference>
<feature type="domain" description="EF-hand" evidence="6">
    <location>
        <begin position="130"/>
        <end position="164"/>
    </location>
</feature>
<evidence type="ECO:0000259" key="6">
    <source>
        <dbReference type="PROSITE" id="PS50222"/>
    </source>
</evidence>
<evidence type="ECO:0000313" key="12">
    <source>
        <dbReference type="EMBL" id="CAF1558788.1"/>
    </source>
</evidence>
<dbReference type="EMBL" id="CAJOAY010000060">
    <property type="protein sequence ID" value="CAF3514453.1"/>
    <property type="molecule type" value="Genomic_DNA"/>
</dbReference>
<dbReference type="Proteomes" id="UP000663845">
    <property type="component" value="Unassembled WGS sequence"/>
</dbReference>
<dbReference type="EMBL" id="CAJOBB010003355">
    <property type="protein sequence ID" value="CAF4036019.1"/>
    <property type="molecule type" value="Genomic_DNA"/>
</dbReference>
<protein>
    <recommendedName>
        <fullName evidence="6">EF-hand domain-containing protein</fullName>
    </recommendedName>
</protein>
<comment type="caution">
    <text evidence="11">The sequence shown here is derived from an EMBL/GenBank/DDBJ whole genome shotgun (WGS) entry which is preliminary data.</text>
</comment>
<dbReference type="PANTHER" id="PTHR23104">
    <property type="entry name" value="MULTIPLE COAGULATION FACTOR DEFICIENCY PROTEIN 2 NEURAL STEM CELL DERIVED NEURONAL SURVIVAL PROTEIN"/>
    <property type="match status" value="1"/>
</dbReference>
<evidence type="ECO:0000313" key="11">
    <source>
        <dbReference type="EMBL" id="CAF1558411.1"/>
    </source>
</evidence>
<evidence type="ECO:0000256" key="4">
    <source>
        <dbReference type="SAM" id="MobiDB-lite"/>
    </source>
</evidence>
<dbReference type="Proteomes" id="UP000663881">
    <property type="component" value="Unassembled WGS sequence"/>
</dbReference>
<sequence>MRFVLIVLFALIYRIDGHGQHGAGGNQAHGTQPQGNQPHVNRKMEDYVHDMDHIKHDLEGQINKPKEQMTPEEQNFYYFKLHDTNNDNRLDGLEVVAAFDHVHEEETNNNNNATQGQQPPTPHQRMADEELIRLVDDILKEEDRDRDGYISYEEFKQAIEGNSH</sequence>
<keyword evidence="16" id="KW-1185">Reference proteome</keyword>
<feature type="region of interest" description="Disordered" evidence="4">
    <location>
        <begin position="20"/>
        <end position="39"/>
    </location>
</feature>
<dbReference type="OrthoDB" id="289247at2759"/>
<feature type="domain" description="EF-hand" evidence="6">
    <location>
        <begin position="70"/>
        <end position="105"/>
    </location>
</feature>
<dbReference type="Proteomes" id="UP000663844">
    <property type="component" value="Unassembled WGS sequence"/>
</dbReference>
<dbReference type="PROSITE" id="PS00018">
    <property type="entry name" value="EF_HAND_1"/>
    <property type="match status" value="2"/>
</dbReference>
<name>A0A815XJS9_9BILA</name>
<dbReference type="Proteomes" id="UP000663891">
    <property type="component" value="Unassembled WGS sequence"/>
</dbReference>
<evidence type="ECO:0000256" key="5">
    <source>
        <dbReference type="SAM" id="SignalP"/>
    </source>
</evidence>
<dbReference type="InterPro" id="IPR011992">
    <property type="entry name" value="EF-hand-dom_pair"/>
</dbReference>
<dbReference type="InterPro" id="IPR018247">
    <property type="entry name" value="EF_Hand_1_Ca_BS"/>
</dbReference>
<dbReference type="EMBL" id="CAJNOG010000885">
    <property type="protein sequence ID" value="CAF1376883.1"/>
    <property type="molecule type" value="Genomic_DNA"/>
</dbReference>